<dbReference type="RefSeq" id="XP_008216463.1">
    <property type="nucleotide sequence ID" value="XM_008218241.4"/>
</dbReference>
<comment type="subcellular location">
    <subcellularLocation>
        <location evidence="1">Nucleus</location>
    </subcellularLocation>
</comment>
<dbReference type="PROSITE" id="PS50240">
    <property type="entry name" value="TRYPSIN_DOM"/>
    <property type="match status" value="1"/>
</dbReference>
<evidence type="ECO:0000256" key="7">
    <source>
        <dbReference type="ARBA" id="ARBA00023242"/>
    </source>
</evidence>
<dbReference type="InterPro" id="IPR015021">
    <property type="entry name" value="C11orf54_DUF1907"/>
</dbReference>
<feature type="domain" description="Peptidase S1" evidence="11">
    <location>
        <begin position="197"/>
        <end position="413"/>
    </location>
</feature>
<evidence type="ECO:0000259" key="11">
    <source>
        <dbReference type="PROSITE" id="PS50240"/>
    </source>
</evidence>
<dbReference type="SMR" id="A0A7M7HGU3"/>
<keyword evidence="6" id="KW-1015">Disulfide bond</keyword>
<keyword evidence="7" id="KW-0539">Nucleus</keyword>
<dbReference type="EnsemblMetazoa" id="XM_008218241">
    <property type="protein sequence ID" value="XP_008216463"/>
    <property type="gene ID" value="LOC100118265"/>
</dbReference>
<dbReference type="InParanoid" id="A0A7M7HGU3"/>
<dbReference type="KEGG" id="nvi:100118265"/>
<dbReference type="FunFam" id="2.40.10.10:FF:000068">
    <property type="entry name" value="transmembrane protease serine 2"/>
    <property type="match status" value="1"/>
</dbReference>
<sequence>MLTKAVGVSIWILLSFSYFRVSRATEPEEDSNAYCDDEYRAKYIVTKSLFSSGQKAPEANYGISSRSHGTAAHHDGYGALTGIKNASSRDNDSDYDETGDNDHRQDRPTNNRRSLAAGHQRSSSDESSTLKSITGNSSSSDDQTKRRPISILIKAVIGIELKRSGSNELTMDFEKSRRKRAVEVWEGENTCRPGRRVIGGSAAKDIEDLPYMVFVDSGCGGSVIGDSWVITASHCINPDGPVYVYAGSLKLHGGCRHKIERIVKHPNYDEKLFIFDIALLKLFQPLIFSPAIKAIPMSLDTPRPGDCGMVSGWGATMLNGTMVYDMRAALIPVVAKRRCSMFKNIGVGQFCAGFRDAQSDTCQGDSGGPFVVKGSIVGIVSYGYKCAIPETPGVYVDVAYFRRVRDFIRKLRAVVSLTALIMATVDLSTIKIEKRELHVPTLEEVKNVFLKALKENFEEAEVEVVDCPDLTEEPFTLAAPGLGGRLNIIEVGGPSFLLPSVQKDKVYDVQPLLEEIKYGDRAFVAGAGAGPWPYKNSNCEMMMNVMINSSKLKNQTRIATVNTEDETCVLETLKGNETRFALLANLFLCEGITGKVLKVHAKKRIGKKDFIATMQQALAQHYTDKLVGLGGSFVMKEGKAKQHIMSDFSEKPLNSVKELDDWLHYYDMSAPLIAVGTFVSAETDLDLRVQHFHSFSHHGEGGHYHIDTTPDTVEYLGYFNLGEVLYRVDKPPMALQFGKD</sequence>
<dbReference type="CDD" id="cd00190">
    <property type="entry name" value="Tryp_SPc"/>
    <property type="match status" value="1"/>
</dbReference>
<dbReference type="PANTHER" id="PTHR13204:SF1">
    <property type="entry name" value="ESTER HYDROLASE C11ORF54"/>
    <property type="match status" value="1"/>
</dbReference>
<dbReference type="OrthoDB" id="5119241at2759"/>
<dbReference type="InterPro" id="IPR001314">
    <property type="entry name" value="Peptidase_S1A"/>
</dbReference>
<comment type="subunit">
    <text evidence="2">Monomer.</text>
</comment>
<keyword evidence="13" id="KW-1185">Reference proteome</keyword>
<accession>A0A7M7HGU3</accession>
<evidence type="ECO:0000256" key="1">
    <source>
        <dbReference type="ARBA" id="ARBA00004123"/>
    </source>
</evidence>
<dbReference type="Proteomes" id="UP000002358">
    <property type="component" value="Chromosome 2"/>
</dbReference>
<feature type="signal peptide" evidence="10">
    <location>
        <begin position="1"/>
        <end position="24"/>
    </location>
</feature>
<dbReference type="SUPFAM" id="SSF50494">
    <property type="entry name" value="Trypsin-like serine proteases"/>
    <property type="match status" value="1"/>
</dbReference>
<keyword evidence="10" id="KW-0732">Signal</keyword>
<dbReference type="Pfam" id="PF08925">
    <property type="entry name" value="DUF1907"/>
    <property type="match status" value="1"/>
</dbReference>
<dbReference type="InterPro" id="IPR001254">
    <property type="entry name" value="Trypsin_dom"/>
</dbReference>
<evidence type="ECO:0000313" key="12">
    <source>
        <dbReference type="EnsemblMetazoa" id="XP_008216463"/>
    </source>
</evidence>
<dbReference type="PROSITE" id="PS00134">
    <property type="entry name" value="TRYPSIN_HIS"/>
    <property type="match status" value="1"/>
</dbReference>
<dbReference type="Pfam" id="PF00089">
    <property type="entry name" value="Trypsin"/>
    <property type="match status" value="1"/>
</dbReference>
<dbReference type="GO" id="GO:0008270">
    <property type="term" value="F:zinc ion binding"/>
    <property type="evidence" value="ECO:0007669"/>
    <property type="project" value="TreeGrafter"/>
</dbReference>
<dbReference type="SUPFAM" id="SSF117856">
    <property type="entry name" value="AF0104/ALDC/Ptd012-like"/>
    <property type="match status" value="1"/>
</dbReference>
<keyword evidence="4 8" id="KW-0378">Hydrolase</keyword>
<dbReference type="GO" id="GO:0016788">
    <property type="term" value="F:hydrolase activity, acting on ester bonds"/>
    <property type="evidence" value="ECO:0007669"/>
    <property type="project" value="TreeGrafter"/>
</dbReference>
<dbReference type="InterPro" id="IPR033116">
    <property type="entry name" value="TRYPSIN_SER"/>
</dbReference>
<protein>
    <recommendedName>
        <fullName evidence="11">Peptidase S1 domain-containing protein</fullName>
    </recommendedName>
</protein>
<evidence type="ECO:0000313" key="13">
    <source>
        <dbReference type="Proteomes" id="UP000002358"/>
    </source>
</evidence>
<dbReference type="AlphaFoldDB" id="A0A7M7HGU3"/>
<dbReference type="PROSITE" id="PS00135">
    <property type="entry name" value="TRYPSIN_SER"/>
    <property type="match status" value="1"/>
</dbReference>
<dbReference type="PANTHER" id="PTHR13204">
    <property type="entry name" value="PTD012 PROTEIN"/>
    <property type="match status" value="1"/>
</dbReference>
<dbReference type="GeneID" id="100118265"/>
<dbReference type="InterPro" id="IPR009003">
    <property type="entry name" value="Peptidase_S1_PA"/>
</dbReference>
<keyword evidence="8" id="KW-0645">Protease</keyword>
<feature type="region of interest" description="Disordered" evidence="9">
    <location>
        <begin position="55"/>
        <end position="145"/>
    </location>
</feature>
<dbReference type="GO" id="GO:0005634">
    <property type="term" value="C:nucleus"/>
    <property type="evidence" value="ECO:0007669"/>
    <property type="project" value="UniProtKB-SubCell"/>
</dbReference>
<dbReference type="SMART" id="SM00020">
    <property type="entry name" value="Tryp_SPc"/>
    <property type="match status" value="1"/>
</dbReference>
<dbReference type="GO" id="GO:0004252">
    <property type="term" value="F:serine-type endopeptidase activity"/>
    <property type="evidence" value="ECO:0007669"/>
    <property type="project" value="InterPro"/>
</dbReference>
<evidence type="ECO:0000256" key="10">
    <source>
        <dbReference type="SAM" id="SignalP"/>
    </source>
</evidence>
<keyword evidence="3" id="KW-0479">Metal-binding</keyword>
<dbReference type="PRINTS" id="PR00722">
    <property type="entry name" value="CHYMOTRYPSIN"/>
</dbReference>
<dbReference type="SMART" id="SM01168">
    <property type="entry name" value="DUF1907"/>
    <property type="match status" value="1"/>
</dbReference>
<reference evidence="12" key="1">
    <citation type="submission" date="2021-01" db="UniProtKB">
        <authorList>
            <consortium name="EnsemblMetazoa"/>
        </authorList>
    </citation>
    <scope>IDENTIFICATION</scope>
</reference>
<evidence type="ECO:0000256" key="8">
    <source>
        <dbReference type="RuleBase" id="RU363034"/>
    </source>
</evidence>
<keyword evidence="5" id="KW-0862">Zinc</keyword>
<evidence type="ECO:0000256" key="3">
    <source>
        <dbReference type="ARBA" id="ARBA00022723"/>
    </source>
</evidence>
<evidence type="ECO:0000256" key="9">
    <source>
        <dbReference type="SAM" id="MobiDB-lite"/>
    </source>
</evidence>
<dbReference type="GO" id="GO:0006508">
    <property type="term" value="P:proteolysis"/>
    <property type="evidence" value="ECO:0007669"/>
    <property type="project" value="UniProtKB-KW"/>
</dbReference>
<name>A0A7M7HGU3_NASVI</name>
<proteinExistence type="predicted"/>
<keyword evidence="8" id="KW-0720">Serine protease</keyword>
<dbReference type="CDD" id="cd17298">
    <property type="entry name" value="DUF1907"/>
    <property type="match status" value="1"/>
</dbReference>
<evidence type="ECO:0000256" key="2">
    <source>
        <dbReference type="ARBA" id="ARBA00011245"/>
    </source>
</evidence>
<evidence type="ECO:0000256" key="5">
    <source>
        <dbReference type="ARBA" id="ARBA00022833"/>
    </source>
</evidence>
<dbReference type="InterPro" id="IPR043504">
    <property type="entry name" value="Peptidase_S1_PA_chymotrypsin"/>
</dbReference>
<evidence type="ECO:0000256" key="4">
    <source>
        <dbReference type="ARBA" id="ARBA00022801"/>
    </source>
</evidence>
<dbReference type="InterPro" id="IPR018114">
    <property type="entry name" value="TRYPSIN_HIS"/>
</dbReference>
<feature type="compositionally biased region" description="Basic and acidic residues" evidence="9">
    <location>
        <begin position="100"/>
        <end position="109"/>
    </location>
</feature>
<feature type="compositionally biased region" description="Polar residues" evidence="9">
    <location>
        <begin position="125"/>
        <end position="141"/>
    </location>
</feature>
<dbReference type="Gene3D" id="2.40.10.10">
    <property type="entry name" value="Trypsin-like serine proteases"/>
    <property type="match status" value="1"/>
</dbReference>
<evidence type="ECO:0000256" key="6">
    <source>
        <dbReference type="ARBA" id="ARBA00023157"/>
    </source>
</evidence>
<feature type="chain" id="PRO_5029559408" description="Peptidase S1 domain-containing protein" evidence="10">
    <location>
        <begin position="25"/>
        <end position="740"/>
    </location>
</feature>
<organism evidence="12 13">
    <name type="scientific">Nasonia vitripennis</name>
    <name type="common">Parasitic wasp</name>
    <dbReference type="NCBI Taxonomy" id="7425"/>
    <lineage>
        <taxon>Eukaryota</taxon>
        <taxon>Metazoa</taxon>
        <taxon>Ecdysozoa</taxon>
        <taxon>Arthropoda</taxon>
        <taxon>Hexapoda</taxon>
        <taxon>Insecta</taxon>
        <taxon>Pterygota</taxon>
        <taxon>Neoptera</taxon>
        <taxon>Endopterygota</taxon>
        <taxon>Hymenoptera</taxon>
        <taxon>Apocrita</taxon>
        <taxon>Proctotrupomorpha</taxon>
        <taxon>Chalcidoidea</taxon>
        <taxon>Pteromalidae</taxon>
        <taxon>Pteromalinae</taxon>
        <taxon>Nasonia</taxon>
    </lineage>
</organism>